<keyword evidence="6 8" id="KW-1133">Transmembrane helix</keyword>
<evidence type="ECO:0000256" key="4">
    <source>
        <dbReference type="ARBA" id="ARBA00022692"/>
    </source>
</evidence>
<accession>A0A1D2N2T9</accession>
<evidence type="ECO:0000256" key="7">
    <source>
        <dbReference type="ARBA" id="ARBA00023136"/>
    </source>
</evidence>
<keyword evidence="7 8" id="KW-0472">Membrane</keyword>
<reference evidence="9 10" key="1">
    <citation type="journal article" date="2016" name="Genome Biol. Evol.">
        <title>Gene Family Evolution Reflects Adaptation to Soil Environmental Stressors in the Genome of the Collembolan Orchesella cincta.</title>
        <authorList>
            <person name="Faddeeva-Vakhrusheva A."/>
            <person name="Derks M.F."/>
            <person name="Anvar S.Y."/>
            <person name="Agamennone V."/>
            <person name="Suring W."/>
            <person name="Smit S."/>
            <person name="van Straalen N.M."/>
            <person name="Roelofs D."/>
        </authorList>
    </citation>
    <scope>NUCLEOTIDE SEQUENCE [LARGE SCALE GENOMIC DNA]</scope>
    <source>
        <tissue evidence="9">Mixed pool</tissue>
    </source>
</reference>
<gene>
    <name evidence="9" type="ORF">Ocin01_07075</name>
</gene>
<dbReference type="OMA" id="KLYLCKW"/>
<comment type="similarity">
    <text evidence="2">Belongs to the PEN-2 family.</text>
</comment>
<comment type="caution">
    <text evidence="9">The sequence shown here is derived from an EMBL/GenBank/DDBJ whole genome shotgun (WGS) entry which is preliminary data.</text>
</comment>
<dbReference type="EMBL" id="LJIJ01000269">
    <property type="protein sequence ID" value="ODM99593.1"/>
    <property type="molecule type" value="Genomic_DNA"/>
</dbReference>
<dbReference type="Proteomes" id="UP000094527">
    <property type="component" value="Unassembled WGS sequence"/>
</dbReference>
<evidence type="ECO:0000256" key="3">
    <source>
        <dbReference type="ARBA" id="ARBA00018306"/>
    </source>
</evidence>
<proteinExistence type="inferred from homology"/>
<dbReference type="GO" id="GO:0007219">
    <property type="term" value="P:Notch signaling pathway"/>
    <property type="evidence" value="ECO:0007669"/>
    <property type="project" value="UniProtKB-KW"/>
</dbReference>
<name>A0A1D2N2T9_ORCCI</name>
<dbReference type="AlphaFoldDB" id="A0A1D2N2T9"/>
<dbReference type="GO" id="GO:0070765">
    <property type="term" value="C:gamma-secretase complex"/>
    <property type="evidence" value="ECO:0007669"/>
    <property type="project" value="TreeGrafter"/>
</dbReference>
<dbReference type="Pfam" id="PF10251">
    <property type="entry name" value="PEN-2"/>
    <property type="match status" value="1"/>
</dbReference>
<organism evidence="9 10">
    <name type="scientific">Orchesella cincta</name>
    <name type="common">Springtail</name>
    <name type="synonym">Podura cincta</name>
    <dbReference type="NCBI Taxonomy" id="48709"/>
    <lineage>
        <taxon>Eukaryota</taxon>
        <taxon>Metazoa</taxon>
        <taxon>Ecdysozoa</taxon>
        <taxon>Arthropoda</taxon>
        <taxon>Hexapoda</taxon>
        <taxon>Collembola</taxon>
        <taxon>Entomobryomorpha</taxon>
        <taxon>Entomobryoidea</taxon>
        <taxon>Orchesellidae</taxon>
        <taxon>Orchesellinae</taxon>
        <taxon>Orchesella</taxon>
    </lineage>
</organism>
<evidence type="ECO:0000256" key="5">
    <source>
        <dbReference type="ARBA" id="ARBA00022976"/>
    </source>
</evidence>
<keyword evidence="5" id="KW-0914">Notch signaling pathway</keyword>
<dbReference type="PANTHER" id="PTHR16318:SF0">
    <property type="entry name" value="GAMMA-SECRETASE SUBUNIT PEN-2"/>
    <property type="match status" value="1"/>
</dbReference>
<feature type="transmembrane region" description="Helical" evidence="8">
    <location>
        <begin position="58"/>
        <end position="78"/>
    </location>
</feature>
<evidence type="ECO:0000313" key="10">
    <source>
        <dbReference type="Proteomes" id="UP000094527"/>
    </source>
</evidence>
<comment type="subcellular location">
    <subcellularLocation>
        <location evidence="1">Membrane</location>
        <topology evidence="1">Multi-pass membrane protein</topology>
    </subcellularLocation>
</comment>
<sequence length="101" mass="11746">MNLSKQKNERKLFLAQRYFYAGFAFLPFVWAINAVWFYKEAFMTPPYAEQQDIKKYVIRSGFGAILWAAALIAWNIVFQTNRVAWGETGDDLSFVIPQGRP</sequence>
<evidence type="ECO:0000256" key="6">
    <source>
        <dbReference type="ARBA" id="ARBA00022989"/>
    </source>
</evidence>
<keyword evidence="4 8" id="KW-0812">Transmembrane</keyword>
<dbReference type="GO" id="GO:0007220">
    <property type="term" value="P:Notch receptor processing"/>
    <property type="evidence" value="ECO:0007669"/>
    <property type="project" value="TreeGrafter"/>
</dbReference>
<dbReference type="InterPro" id="IPR019379">
    <property type="entry name" value="Gamma_Secretase_Asp_P_PEN2"/>
</dbReference>
<dbReference type="OrthoDB" id="524898at2759"/>
<protein>
    <recommendedName>
        <fullName evidence="3">Gamma-secretase subunit PEN-2</fullName>
    </recommendedName>
</protein>
<evidence type="ECO:0000256" key="1">
    <source>
        <dbReference type="ARBA" id="ARBA00004141"/>
    </source>
</evidence>
<dbReference type="PANTHER" id="PTHR16318">
    <property type="entry name" value="GAMMA-SECRETASE SUBUNIT PEN-2"/>
    <property type="match status" value="1"/>
</dbReference>
<dbReference type="STRING" id="48709.A0A1D2N2T9"/>
<feature type="transmembrane region" description="Helical" evidence="8">
    <location>
        <begin position="20"/>
        <end position="38"/>
    </location>
</feature>
<evidence type="ECO:0000256" key="8">
    <source>
        <dbReference type="SAM" id="Phobius"/>
    </source>
</evidence>
<evidence type="ECO:0000313" key="9">
    <source>
        <dbReference type="EMBL" id="ODM99593.1"/>
    </source>
</evidence>
<evidence type="ECO:0000256" key="2">
    <source>
        <dbReference type="ARBA" id="ARBA00009607"/>
    </source>
</evidence>
<keyword evidence="10" id="KW-1185">Reference proteome</keyword>